<reference evidence="2 3" key="1">
    <citation type="journal article" date="2022" name="ISME Commun">
        <title>Vulcanimicrobium alpinus gen. nov. sp. nov., the first cultivated representative of the candidate phylum 'Eremiobacterota', is a metabolically versatile aerobic anoxygenic phototroph.</title>
        <authorList>
            <person name="Yabe S."/>
            <person name="Muto K."/>
            <person name="Abe K."/>
            <person name="Yokota A."/>
            <person name="Staudigel H."/>
            <person name="Tebo B.M."/>
        </authorList>
    </citation>
    <scope>NUCLEOTIDE SEQUENCE [LARGE SCALE GENOMIC DNA]</scope>
    <source>
        <strain evidence="2 3">WC8-2</strain>
    </source>
</reference>
<dbReference type="Proteomes" id="UP001317532">
    <property type="component" value="Chromosome"/>
</dbReference>
<protein>
    <submittedName>
        <fullName evidence="2">Uncharacterized protein</fullName>
    </submittedName>
</protein>
<gene>
    <name evidence="2" type="ORF">WPS_27710</name>
</gene>
<feature type="compositionally biased region" description="Basic and acidic residues" evidence="1">
    <location>
        <begin position="48"/>
        <end position="63"/>
    </location>
</feature>
<dbReference type="EMBL" id="AP025523">
    <property type="protein sequence ID" value="BDE07495.1"/>
    <property type="molecule type" value="Genomic_DNA"/>
</dbReference>
<accession>A0AAN1XYY5</accession>
<name>A0AAN1XYY5_UNVUL</name>
<sequence length="98" mass="10818">MPRTGIRLSGDAVFRVSGLLSEPNRDLYREMAARLSPANRPAPVYEARVPEEAPRDGSRDASCERPGLYEDDITEERQITPVPRDVLAASLVLDPDIA</sequence>
<feature type="region of interest" description="Disordered" evidence="1">
    <location>
        <begin position="38"/>
        <end position="72"/>
    </location>
</feature>
<evidence type="ECO:0000256" key="1">
    <source>
        <dbReference type="SAM" id="MobiDB-lite"/>
    </source>
</evidence>
<proteinExistence type="predicted"/>
<dbReference type="KEGG" id="vab:WPS_27710"/>
<keyword evidence="3" id="KW-1185">Reference proteome</keyword>
<organism evidence="2 3">
    <name type="scientific">Vulcanimicrobium alpinum</name>
    <dbReference type="NCBI Taxonomy" id="3016050"/>
    <lineage>
        <taxon>Bacteria</taxon>
        <taxon>Bacillati</taxon>
        <taxon>Vulcanimicrobiota</taxon>
        <taxon>Vulcanimicrobiia</taxon>
        <taxon>Vulcanimicrobiales</taxon>
        <taxon>Vulcanimicrobiaceae</taxon>
        <taxon>Vulcanimicrobium</taxon>
    </lineage>
</organism>
<evidence type="ECO:0000313" key="3">
    <source>
        <dbReference type="Proteomes" id="UP001317532"/>
    </source>
</evidence>
<dbReference type="AlphaFoldDB" id="A0AAN1XYY5"/>
<dbReference type="RefSeq" id="WP_317995084.1">
    <property type="nucleotide sequence ID" value="NZ_AP025523.1"/>
</dbReference>
<evidence type="ECO:0000313" key="2">
    <source>
        <dbReference type="EMBL" id="BDE07495.1"/>
    </source>
</evidence>